<proteinExistence type="predicted"/>
<dbReference type="GO" id="GO:0005979">
    <property type="term" value="P:regulation of glycogen biosynthetic process"/>
    <property type="evidence" value="ECO:0007669"/>
    <property type="project" value="TreeGrafter"/>
</dbReference>
<name>A0A0X8HRB1_9SACH</name>
<organism evidence="3 4">
    <name type="scientific">Eremothecium sinecaudum</name>
    <dbReference type="NCBI Taxonomy" id="45286"/>
    <lineage>
        <taxon>Eukaryota</taxon>
        <taxon>Fungi</taxon>
        <taxon>Dikarya</taxon>
        <taxon>Ascomycota</taxon>
        <taxon>Saccharomycotina</taxon>
        <taxon>Saccharomycetes</taxon>
        <taxon>Saccharomycetales</taxon>
        <taxon>Saccharomycetaceae</taxon>
        <taxon>Eremothecium</taxon>
    </lineage>
</organism>
<accession>A0A0X8HRB1</accession>
<dbReference type="GO" id="GO:2001069">
    <property type="term" value="F:glycogen binding"/>
    <property type="evidence" value="ECO:0007669"/>
    <property type="project" value="TreeGrafter"/>
</dbReference>
<dbReference type="Pfam" id="PF03370">
    <property type="entry name" value="CBM_21"/>
    <property type="match status" value="1"/>
</dbReference>
<dbReference type="AlphaFoldDB" id="A0A0X8HRB1"/>
<dbReference type="GeneID" id="28723235"/>
<dbReference type="InterPro" id="IPR005036">
    <property type="entry name" value="CBM21_dom"/>
</dbReference>
<gene>
    <name evidence="3" type="ORF">AW171_hschr31872</name>
</gene>
<dbReference type="RefSeq" id="XP_017987000.1">
    <property type="nucleotide sequence ID" value="XM_018131112.1"/>
</dbReference>
<feature type="compositionally biased region" description="Basic residues" evidence="1">
    <location>
        <begin position="96"/>
        <end position="106"/>
    </location>
</feature>
<reference evidence="3 4" key="1">
    <citation type="submission" date="2016-01" db="EMBL/GenBank/DDBJ databases">
        <title>Genome sequence of the yeast Holleya sinecauda.</title>
        <authorList>
            <person name="Dietrich F.S."/>
        </authorList>
    </citation>
    <scope>NUCLEOTIDE SEQUENCE [LARGE SCALE GENOMIC DNA]</scope>
    <source>
        <strain evidence="3 4">ATCC 58844</strain>
    </source>
</reference>
<protein>
    <submittedName>
        <fullName evidence="3">HCL147Wp</fullName>
    </submittedName>
</protein>
<dbReference type="Gene3D" id="2.60.40.2440">
    <property type="entry name" value="Carbohydrate binding type-21 domain"/>
    <property type="match status" value="1"/>
</dbReference>
<dbReference type="GO" id="GO:0000164">
    <property type="term" value="C:protein phosphatase type 1 complex"/>
    <property type="evidence" value="ECO:0007669"/>
    <property type="project" value="TreeGrafter"/>
</dbReference>
<dbReference type="PANTHER" id="PTHR12307:SF36">
    <property type="entry name" value="GLYCOGEN-BINDING SUBUNIT 76A"/>
    <property type="match status" value="1"/>
</dbReference>
<dbReference type="STRING" id="45286.A0A0X8HRB1"/>
<evidence type="ECO:0000313" key="3">
    <source>
        <dbReference type="EMBL" id="AMD20004.1"/>
    </source>
</evidence>
<evidence type="ECO:0000256" key="1">
    <source>
        <dbReference type="SAM" id="MobiDB-lite"/>
    </source>
</evidence>
<feature type="domain" description="CBM21" evidence="2">
    <location>
        <begin position="156"/>
        <end position="268"/>
    </location>
</feature>
<dbReference type="EMBL" id="CP014243">
    <property type="protein sequence ID" value="AMD20004.1"/>
    <property type="molecule type" value="Genomic_DNA"/>
</dbReference>
<dbReference type="Proteomes" id="UP000243052">
    <property type="component" value="Chromosome iii"/>
</dbReference>
<evidence type="ECO:0000259" key="2">
    <source>
        <dbReference type="PROSITE" id="PS51159"/>
    </source>
</evidence>
<dbReference type="GO" id="GO:0008157">
    <property type="term" value="F:protein phosphatase 1 binding"/>
    <property type="evidence" value="ECO:0007669"/>
    <property type="project" value="TreeGrafter"/>
</dbReference>
<feature type="region of interest" description="Disordered" evidence="1">
    <location>
        <begin position="59"/>
        <end position="106"/>
    </location>
</feature>
<dbReference type="PANTHER" id="PTHR12307">
    <property type="entry name" value="PROTEIN PHOSPHATASE 1 REGULATORY SUBUNIT"/>
    <property type="match status" value="1"/>
</dbReference>
<sequence>MTSMPTHINQTNMSILSLAATRNMPSSLDFLRKPQRIGTKTKKGQLDALLKRNTDWNRTQVRAANEEDERSSENRGLVSLQRSKSLPASPPTSAFRRSRPGVRRSKSVHFGDSDVVSVKYFDADESIAVPSGSQPQFSSFNFTVSPASSATDLHLPISVNFTHVALTSLHLFPQQVITGKVTVTNLHFQKSVLVRYSTDRWKHLYETHAVWISSPDPLHDIFEFAIDLPSSQDPLILHLCIRYQVRDEHLQSLQTHWDNNDGENYIIKCG</sequence>
<evidence type="ECO:0000313" key="4">
    <source>
        <dbReference type="Proteomes" id="UP000243052"/>
    </source>
</evidence>
<dbReference type="OrthoDB" id="1881at2759"/>
<dbReference type="InterPro" id="IPR038175">
    <property type="entry name" value="CBM21_dom_sf"/>
</dbReference>
<keyword evidence="4" id="KW-1185">Reference proteome</keyword>
<dbReference type="PROSITE" id="PS51159">
    <property type="entry name" value="CBM21"/>
    <property type="match status" value="1"/>
</dbReference>
<dbReference type="InterPro" id="IPR050782">
    <property type="entry name" value="PP1_regulatory_subunit_3"/>
</dbReference>